<comment type="similarity">
    <text evidence="1">Belongs to the NAD(P)H dehydrogenase (quinone) family.</text>
</comment>
<dbReference type="InterPro" id="IPR029039">
    <property type="entry name" value="Flavoprotein-like_sf"/>
</dbReference>
<dbReference type="AlphaFoldDB" id="V5TZY0"/>
<dbReference type="Pfam" id="PF02525">
    <property type="entry name" value="Flavodoxin_2"/>
    <property type="match status" value="1"/>
</dbReference>
<keyword evidence="2" id="KW-0560">Oxidoreductase</keyword>
<feature type="domain" description="Flavodoxin-like fold" evidence="3">
    <location>
        <begin position="3"/>
        <end position="173"/>
    </location>
</feature>
<dbReference type="Gene3D" id="3.40.50.360">
    <property type="match status" value="1"/>
</dbReference>
<sequence>MNMHALIVVSHPLASSLTHRLAHALAEGITRASSGHTAEIADLTREGFNPVFNEHDYAAFIKTAPVPPDVAREQARIENADALVLVFPVYWWSMPGLLKGWIDRVFSNGWAYEENPEGKVIKKLGHLPVHLVSIGGADRKTFDKHGYHQAWDTQIAHGIFDYCGAPVITNETLFLPDLSAPEDALERARALGAEIFTAPA</sequence>
<dbReference type="Proteomes" id="UP000018545">
    <property type="component" value="Chromosome"/>
</dbReference>
<evidence type="ECO:0000256" key="2">
    <source>
        <dbReference type="ARBA" id="ARBA00023002"/>
    </source>
</evidence>
<dbReference type="PATRIC" id="fig|1401659.3.peg.1726"/>
<accession>V5TZY0</accession>
<dbReference type="SUPFAM" id="SSF52218">
    <property type="entry name" value="Flavoproteins"/>
    <property type="match status" value="1"/>
</dbReference>
<dbReference type="KEGG" id="csi:P262_02439"/>
<dbReference type="PANTHER" id="PTHR10204">
    <property type="entry name" value="NAD P H OXIDOREDUCTASE-RELATED"/>
    <property type="match status" value="1"/>
</dbReference>
<protein>
    <recommendedName>
        <fullName evidence="3">Flavodoxin-like fold domain-containing protein</fullName>
    </recommendedName>
</protein>
<dbReference type="InterPro" id="IPR051545">
    <property type="entry name" value="NAD(P)H_dehydrogenase_qn"/>
</dbReference>
<evidence type="ECO:0000259" key="3">
    <source>
        <dbReference type="Pfam" id="PF02525"/>
    </source>
</evidence>
<evidence type="ECO:0000313" key="5">
    <source>
        <dbReference type="Proteomes" id="UP000018545"/>
    </source>
</evidence>
<organism evidence="4 5">
    <name type="scientific">Cronobacter malonaticus</name>
    <dbReference type="NCBI Taxonomy" id="413503"/>
    <lineage>
        <taxon>Bacteria</taxon>
        <taxon>Pseudomonadati</taxon>
        <taxon>Pseudomonadota</taxon>
        <taxon>Gammaproteobacteria</taxon>
        <taxon>Enterobacterales</taxon>
        <taxon>Enterobacteriaceae</taxon>
        <taxon>Cronobacter</taxon>
    </lineage>
</organism>
<dbReference type="InterPro" id="IPR003680">
    <property type="entry name" value="Flavodoxin_fold"/>
</dbReference>
<reference evidence="4 5" key="1">
    <citation type="journal article" date="2014" name="Genome Announc.">
        <title>Complete Genome Sequence of Cronobacter sakazakii Strain CMCC 45402.</title>
        <authorList>
            <person name="Zhao Z."/>
            <person name="Wang L."/>
            <person name="Wang B."/>
            <person name="Liang H."/>
            <person name="Ye Q."/>
            <person name="Zeng M."/>
        </authorList>
    </citation>
    <scope>NUCLEOTIDE SEQUENCE [LARGE SCALE GENOMIC DNA]</scope>
    <source>
        <strain evidence="5">45402</strain>
    </source>
</reference>
<evidence type="ECO:0000256" key="1">
    <source>
        <dbReference type="ARBA" id="ARBA00006252"/>
    </source>
</evidence>
<gene>
    <name evidence="4" type="ORF">P262_02439</name>
</gene>
<dbReference type="HOGENOM" id="CLU_058643_1_1_6"/>
<proteinExistence type="inferred from homology"/>
<dbReference type="GO" id="GO:0003955">
    <property type="term" value="F:NAD(P)H dehydrogenase (quinone) activity"/>
    <property type="evidence" value="ECO:0007669"/>
    <property type="project" value="TreeGrafter"/>
</dbReference>
<dbReference type="EMBL" id="CP006731">
    <property type="protein sequence ID" value="AHB70099.1"/>
    <property type="molecule type" value="Genomic_DNA"/>
</dbReference>
<dbReference type="PANTHER" id="PTHR10204:SF34">
    <property type="entry name" value="NAD(P)H DEHYDROGENASE [QUINONE] 1 ISOFORM 1"/>
    <property type="match status" value="1"/>
</dbReference>
<name>V5TZY0_9ENTR</name>
<evidence type="ECO:0000313" key="4">
    <source>
        <dbReference type="EMBL" id="AHB70099.1"/>
    </source>
</evidence>
<dbReference type="GO" id="GO:0005829">
    <property type="term" value="C:cytosol"/>
    <property type="evidence" value="ECO:0007669"/>
    <property type="project" value="TreeGrafter"/>
</dbReference>